<comment type="caution">
    <text evidence="1">The sequence shown here is derived from an EMBL/GenBank/DDBJ whole genome shotgun (WGS) entry which is preliminary data.</text>
</comment>
<organism evidence="1 2">
    <name type="scientific">Xenoophorus captivus</name>
    <dbReference type="NCBI Taxonomy" id="1517983"/>
    <lineage>
        <taxon>Eukaryota</taxon>
        <taxon>Metazoa</taxon>
        <taxon>Chordata</taxon>
        <taxon>Craniata</taxon>
        <taxon>Vertebrata</taxon>
        <taxon>Euteleostomi</taxon>
        <taxon>Actinopterygii</taxon>
        <taxon>Neopterygii</taxon>
        <taxon>Teleostei</taxon>
        <taxon>Neoteleostei</taxon>
        <taxon>Acanthomorphata</taxon>
        <taxon>Ovalentaria</taxon>
        <taxon>Atherinomorphae</taxon>
        <taxon>Cyprinodontiformes</taxon>
        <taxon>Goodeidae</taxon>
        <taxon>Xenoophorus</taxon>
    </lineage>
</organism>
<evidence type="ECO:0000313" key="2">
    <source>
        <dbReference type="Proteomes" id="UP001434883"/>
    </source>
</evidence>
<dbReference type="Proteomes" id="UP001434883">
    <property type="component" value="Unassembled WGS sequence"/>
</dbReference>
<keyword evidence="2" id="KW-1185">Reference proteome</keyword>
<sequence>MPGQAALLPTAGALKSTKTHTCSTNQSTCSERVQKRCRAGGTARAFSSGDGPNLTAPTPLPLSLHPSTVISAIVVADEGIHGEQNQTRRIPPALTVMDKDCIIRNTNKAGLCAKFGTVGADRCINVK</sequence>
<gene>
    <name evidence="1" type="ORF">XENOCAPTIV_010961</name>
</gene>
<reference evidence="1 2" key="1">
    <citation type="submission" date="2021-06" db="EMBL/GenBank/DDBJ databases">
        <authorList>
            <person name="Palmer J.M."/>
        </authorList>
    </citation>
    <scope>NUCLEOTIDE SEQUENCE [LARGE SCALE GENOMIC DNA]</scope>
    <source>
        <strain evidence="1 2">XC_2019</strain>
        <tissue evidence="1">Muscle</tissue>
    </source>
</reference>
<protein>
    <submittedName>
        <fullName evidence="1">Uncharacterized protein</fullName>
    </submittedName>
</protein>
<name>A0ABV0QHN6_9TELE</name>
<dbReference type="EMBL" id="JAHRIN010010768">
    <property type="protein sequence ID" value="MEQ2195319.1"/>
    <property type="molecule type" value="Genomic_DNA"/>
</dbReference>
<proteinExistence type="predicted"/>
<accession>A0ABV0QHN6</accession>
<evidence type="ECO:0000313" key="1">
    <source>
        <dbReference type="EMBL" id="MEQ2195319.1"/>
    </source>
</evidence>